<reference evidence="2 3" key="1">
    <citation type="journal article" date="2019" name="Int. J. Syst. Evol. Microbiol.">
        <title>The Global Catalogue of Microorganisms (GCM) 10K type strain sequencing project: providing services to taxonomists for standard genome sequencing and annotation.</title>
        <authorList>
            <consortium name="The Broad Institute Genomics Platform"/>
            <consortium name="The Broad Institute Genome Sequencing Center for Infectious Disease"/>
            <person name="Wu L."/>
            <person name="Ma J."/>
        </authorList>
    </citation>
    <scope>NUCLEOTIDE SEQUENCE [LARGE SCALE GENOMIC DNA]</scope>
    <source>
        <strain evidence="2 3">JCM 10425</strain>
    </source>
</reference>
<dbReference type="Proteomes" id="UP001500967">
    <property type="component" value="Unassembled WGS sequence"/>
</dbReference>
<evidence type="ECO:0000313" key="3">
    <source>
        <dbReference type="Proteomes" id="UP001500967"/>
    </source>
</evidence>
<evidence type="ECO:0000313" key="2">
    <source>
        <dbReference type="EMBL" id="GAA0248234.1"/>
    </source>
</evidence>
<feature type="compositionally biased region" description="Basic and acidic residues" evidence="1">
    <location>
        <begin position="69"/>
        <end position="78"/>
    </location>
</feature>
<proteinExistence type="predicted"/>
<accession>A0ABN0UEV0</accession>
<dbReference type="EMBL" id="BAAAGX010000014">
    <property type="protein sequence ID" value="GAA0248234.1"/>
    <property type="molecule type" value="Genomic_DNA"/>
</dbReference>
<protein>
    <submittedName>
        <fullName evidence="2">Uncharacterized protein</fullName>
    </submittedName>
</protein>
<keyword evidence="3" id="KW-1185">Reference proteome</keyword>
<organism evidence="2 3">
    <name type="scientific">Cryptosporangium japonicum</name>
    <dbReference type="NCBI Taxonomy" id="80872"/>
    <lineage>
        <taxon>Bacteria</taxon>
        <taxon>Bacillati</taxon>
        <taxon>Actinomycetota</taxon>
        <taxon>Actinomycetes</taxon>
        <taxon>Cryptosporangiales</taxon>
        <taxon>Cryptosporangiaceae</taxon>
        <taxon>Cryptosporangium</taxon>
    </lineage>
</organism>
<sequence length="103" mass="11458">MCSGSRGRLSIEQWSGLTAVEAAAHQDRSGLRDHEILGREARHVLRYADSAVTGPVLDAARAARRVRLSARDRSREFSSHTCAPERLQPHHRAHRTRLAGQQA</sequence>
<comment type="caution">
    <text evidence="2">The sequence shown here is derived from an EMBL/GenBank/DDBJ whole genome shotgun (WGS) entry which is preliminary data.</text>
</comment>
<evidence type="ECO:0000256" key="1">
    <source>
        <dbReference type="SAM" id="MobiDB-lite"/>
    </source>
</evidence>
<name>A0ABN0UEV0_9ACTN</name>
<gene>
    <name evidence="2" type="ORF">GCM10009539_36910</name>
</gene>
<feature type="region of interest" description="Disordered" evidence="1">
    <location>
        <begin position="69"/>
        <end position="103"/>
    </location>
</feature>